<keyword evidence="4" id="KW-0597">Phosphoprotein</keyword>
<dbReference type="CDD" id="cd00130">
    <property type="entry name" value="PAS"/>
    <property type="match status" value="1"/>
</dbReference>
<evidence type="ECO:0000259" key="13">
    <source>
        <dbReference type="PROSITE" id="PS50109"/>
    </source>
</evidence>
<evidence type="ECO:0000256" key="1">
    <source>
        <dbReference type="ARBA" id="ARBA00000085"/>
    </source>
</evidence>
<evidence type="ECO:0000313" key="15">
    <source>
        <dbReference type="EMBL" id="EFO79685.1"/>
    </source>
</evidence>
<dbReference type="InterPro" id="IPR000014">
    <property type="entry name" value="PAS"/>
</dbReference>
<dbReference type="InterPro" id="IPR035965">
    <property type="entry name" value="PAS-like_dom_sf"/>
</dbReference>
<evidence type="ECO:0000256" key="6">
    <source>
        <dbReference type="ARBA" id="ARBA00022692"/>
    </source>
</evidence>
<dbReference type="GO" id="GO:0016020">
    <property type="term" value="C:membrane"/>
    <property type="evidence" value="ECO:0007669"/>
    <property type="project" value="UniProtKB-SubCell"/>
</dbReference>
<dbReference type="InterPro" id="IPR050351">
    <property type="entry name" value="BphY/WalK/GraS-like"/>
</dbReference>
<dbReference type="SUPFAM" id="SSF55781">
    <property type="entry name" value="GAF domain-like"/>
    <property type="match status" value="2"/>
</dbReference>
<dbReference type="Pfam" id="PF01590">
    <property type="entry name" value="GAF"/>
    <property type="match status" value="1"/>
</dbReference>
<keyword evidence="5" id="KW-0808">Transferase</keyword>
<evidence type="ECO:0000256" key="2">
    <source>
        <dbReference type="ARBA" id="ARBA00004141"/>
    </source>
</evidence>
<dbReference type="Pfam" id="PF00512">
    <property type="entry name" value="HisKA"/>
    <property type="match status" value="1"/>
</dbReference>
<comment type="catalytic activity">
    <reaction evidence="1">
        <text>ATP + protein L-histidine = ADP + protein N-phospho-L-histidine.</text>
        <dbReference type="EC" id="2.7.13.3"/>
    </reaction>
</comment>
<dbReference type="GO" id="GO:0000156">
    <property type="term" value="F:phosphorelay response regulator activity"/>
    <property type="evidence" value="ECO:0007669"/>
    <property type="project" value="TreeGrafter"/>
</dbReference>
<feature type="domain" description="Histidine kinase" evidence="13">
    <location>
        <begin position="484"/>
        <end position="724"/>
    </location>
</feature>
<accession>E1IGL6</accession>
<keyword evidence="10" id="KW-1133">Transmembrane helix</keyword>
<dbReference type="InterPro" id="IPR003018">
    <property type="entry name" value="GAF"/>
</dbReference>
<dbReference type="CDD" id="cd00082">
    <property type="entry name" value="HisKA"/>
    <property type="match status" value="1"/>
</dbReference>
<dbReference type="Pfam" id="PF02518">
    <property type="entry name" value="HATPase_c"/>
    <property type="match status" value="1"/>
</dbReference>
<dbReference type="InterPro" id="IPR004358">
    <property type="entry name" value="Sig_transdc_His_kin-like_C"/>
</dbReference>
<dbReference type="InterPro" id="IPR036097">
    <property type="entry name" value="HisK_dim/P_sf"/>
</dbReference>
<dbReference type="PANTHER" id="PTHR42878">
    <property type="entry name" value="TWO-COMPONENT HISTIDINE KINASE"/>
    <property type="match status" value="1"/>
</dbReference>
<dbReference type="Pfam" id="PF13185">
    <property type="entry name" value="GAF_2"/>
    <property type="match status" value="1"/>
</dbReference>
<dbReference type="Gene3D" id="3.30.450.20">
    <property type="entry name" value="PAS domain"/>
    <property type="match status" value="1"/>
</dbReference>
<evidence type="ECO:0000256" key="8">
    <source>
        <dbReference type="ARBA" id="ARBA00022777"/>
    </source>
</evidence>
<proteinExistence type="predicted"/>
<sequence length="730" mass="80368">MTLEHSSNDPSLDMRTTALLRIASVIETAATLDELLLLAQVECVQLLDIPFSGVLFVSEDGMRVRLVNAHPPRVNLPPAILLTEAPLLIEVISERRVVQLADLHATPLVEVGSDAARLLRQLLDQEHLCSLLLLPLIAQDHVIGLIIFATIDQQRHFSERDMALARLMTGQLAAAITSFRTTEQAERRTSELATLNEISAAVTSSLNARDIYHLVMEKLNEYFQVDAGSLLMIDPETHELVFVMTLEAGEEKLFGVRVPQGQGIVGMVAQTQRYAIIHNAQQDPRFYAKVSESVNYVVHTILCVPIIVKARTIGVIELLNKRDGVFTEQEADRLMRMAATIGVALENAHLFQEVTTVRDRFEAILNSTNDGILMADMHGMVVTTNPMAAQLFGCGKESLIGRPISELLAELKARAIAVSSPSWLNEQNGSDQVVEVELSAGRFVRHYTLPVREANGAEIGRLALFQDISKERELAQLREDYTGMLVHDLRAPLTAIMNGIMMVKRGMGGPVSEQQHELLAIAHQGSQAMLEMVNTLLDISKMEQGHMALDVELISPYALVDQPLDRLVASARNHHVALEQHLEADLPLIEADRDKLVRVLQNLLDNAIKFSPTGTTVTLGGAALTVGDEVWNHPHVLPIPLEVPPLRSGTWLIFWVRDQGPGIPVQYHERIFEKFGQVRGRKVRGTGLGLTFCKLAIESHGGKIWLQSAEGAGSIFAFALPVAAHLASQA</sequence>
<dbReference type="eggNOG" id="COG2205">
    <property type="taxonomic scope" value="Bacteria"/>
</dbReference>
<dbReference type="SMART" id="SM00091">
    <property type="entry name" value="PAS"/>
    <property type="match status" value="1"/>
</dbReference>
<keyword evidence="11" id="KW-0902">Two-component regulatory system</keyword>
<organism evidence="15 16">
    <name type="scientific">Oscillochloris trichoides DG-6</name>
    <dbReference type="NCBI Taxonomy" id="765420"/>
    <lineage>
        <taxon>Bacteria</taxon>
        <taxon>Bacillati</taxon>
        <taxon>Chloroflexota</taxon>
        <taxon>Chloroflexia</taxon>
        <taxon>Chloroflexales</taxon>
        <taxon>Chloroflexineae</taxon>
        <taxon>Oscillochloridaceae</taxon>
        <taxon>Oscillochloris</taxon>
    </lineage>
</organism>
<evidence type="ECO:0000256" key="7">
    <source>
        <dbReference type="ARBA" id="ARBA00022741"/>
    </source>
</evidence>
<dbReference type="InterPro" id="IPR029016">
    <property type="entry name" value="GAF-like_dom_sf"/>
</dbReference>
<dbReference type="InterPro" id="IPR005467">
    <property type="entry name" value="His_kinase_dom"/>
</dbReference>
<dbReference type="GO" id="GO:0030295">
    <property type="term" value="F:protein kinase activator activity"/>
    <property type="evidence" value="ECO:0007669"/>
    <property type="project" value="TreeGrafter"/>
</dbReference>
<evidence type="ECO:0000256" key="11">
    <source>
        <dbReference type="ARBA" id="ARBA00023012"/>
    </source>
</evidence>
<keyword evidence="8 15" id="KW-0418">Kinase</keyword>
<dbReference type="Pfam" id="PF08448">
    <property type="entry name" value="PAS_4"/>
    <property type="match status" value="1"/>
</dbReference>
<feature type="domain" description="PAS" evidence="14">
    <location>
        <begin position="357"/>
        <end position="408"/>
    </location>
</feature>
<dbReference type="Proteomes" id="UP000054010">
    <property type="component" value="Unassembled WGS sequence"/>
</dbReference>
<dbReference type="PRINTS" id="PR00344">
    <property type="entry name" value="BCTRLSENSOR"/>
</dbReference>
<evidence type="ECO:0000256" key="10">
    <source>
        <dbReference type="ARBA" id="ARBA00022989"/>
    </source>
</evidence>
<dbReference type="SUPFAM" id="SSF47384">
    <property type="entry name" value="Homodimeric domain of signal transducing histidine kinase"/>
    <property type="match status" value="1"/>
</dbReference>
<dbReference type="InterPro" id="IPR003594">
    <property type="entry name" value="HATPase_dom"/>
</dbReference>
<dbReference type="NCBIfam" id="TIGR00229">
    <property type="entry name" value="sensory_box"/>
    <property type="match status" value="1"/>
</dbReference>
<comment type="subcellular location">
    <subcellularLocation>
        <location evidence="2">Membrane</location>
        <topology evidence="2">Multi-pass membrane protein</topology>
    </subcellularLocation>
</comment>
<dbReference type="PANTHER" id="PTHR42878:SF7">
    <property type="entry name" value="SENSOR HISTIDINE KINASE GLRK"/>
    <property type="match status" value="1"/>
</dbReference>
<keyword evidence="12" id="KW-0472">Membrane</keyword>
<gene>
    <name evidence="15" type="ORF">OSCT_2467</name>
</gene>
<evidence type="ECO:0000259" key="14">
    <source>
        <dbReference type="PROSITE" id="PS50112"/>
    </source>
</evidence>
<dbReference type="PROSITE" id="PS50109">
    <property type="entry name" value="HIS_KIN"/>
    <property type="match status" value="1"/>
</dbReference>
<keyword evidence="16" id="KW-1185">Reference proteome</keyword>
<dbReference type="SMART" id="SM00387">
    <property type="entry name" value="HATPase_c"/>
    <property type="match status" value="1"/>
</dbReference>
<evidence type="ECO:0000313" key="16">
    <source>
        <dbReference type="Proteomes" id="UP000054010"/>
    </source>
</evidence>
<dbReference type="GO" id="GO:0005524">
    <property type="term" value="F:ATP binding"/>
    <property type="evidence" value="ECO:0007669"/>
    <property type="project" value="UniProtKB-KW"/>
</dbReference>
<dbReference type="Gene3D" id="3.30.565.10">
    <property type="entry name" value="Histidine kinase-like ATPase, C-terminal domain"/>
    <property type="match status" value="1"/>
</dbReference>
<dbReference type="InterPro" id="IPR013656">
    <property type="entry name" value="PAS_4"/>
</dbReference>
<dbReference type="eggNOG" id="COG2203">
    <property type="taxonomic scope" value="Bacteria"/>
</dbReference>
<dbReference type="SMART" id="SM00388">
    <property type="entry name" value="HisKA"/>
    <property type="match status" value="1"/>
</dbReference>
<evidence type="ECO:0000256" key="9">
    <source>
        <dbReference type="ARBA" id="ARBA00022840"/>
    </source>
</evidence>
<dbReference type="PROSITE" id="PS50112">
    <property type="entry name" value="PAS"/>
    <property type="match status" value="1"/>
</dbReference>
<dbReference type="STRING" id="765420.OSCT_2467"/>
<evidence type="ECO:0000256" key="4">
    <source>
        <dbReference type="ARBA" id="ARBA00022553"/>
    </source>
</evidence>
<dbReference type="AlphaFoldDB" id="E1IGL6"/>
<dbReference type="SUPFAM" id="SSF55874">
    <property type="entry name" value="ATPase domain of HSP90 chaperone/DNA topoisomerase II/histidine kinase"/>
    <property type="match status" value="1"/>
</dbReference>
<evidence type="ECO:0000256" key="3">
    <source>
        <dbReference type="ARBA" id="ARBA00012438"/>
    </source>
</evidence>
<dbReference type="EC" id="2.7.13.3" evidence="3"/>
<dbReference type="SMART" id="SM00065">
    <property type="entry name" value="GAF"/>
    <property type="match status" value="2"/>
</dbReference>
<keyword evidence="9" id="KW-0067">ATP-binding</keyword>
<name>E1IGL6_9CHLR</name>
<dbReference type="HOGENOM" id="CLU_388237_0_0_0"/>
<dbReference type="GO" id="GO:0007234">
    <property type="term" value="P:osmosensory signaling via phosphorelay pathway"/>
    <property type="evidence" value="ECO:0007669"/>
    <property type="project" value="TreeGrafter"/>
</dbReference>
<dbReference type="InterPro" id="IPR003661">
    <property type="entry name" value="HisK_dim/P_dom"/>
</dbReference>
<dbReference type="InterPro" id="IPR036890">
    <property type="entry name" value="HATPase_C_sf"/>
</dbReference>
<evidence type="ECO:0000256" key="12">
    <source>
        <dbReference type="ARBA" id="ARBA00023136"/>
    </source>
</evidence>
<protein>
    <recommendedName>
        <fullName evidence="3">histidine kinase</fullName>
        <ecNumber evidence="3">2.7.13.3</ecNumber>
    </recommendedName>
</protein>
<dbReference type="Gene3D" id="1.10.287.130">
    <property type="match status" value="1"/>
</dbReference>
<evidence type="ECO:0000256" key="5">
    <source>
        <dbReference type="ARBA" id="ARBA00022679"/>
    </source>
</evidence>
<comment type="caution">
    <text evidence="15">The sequence shown here is derived from an EMBL/GenBank/DDBJ whole genome shotgun (WGS) entry which is preliminary data.</text>
</comment>
<reference evidence="15 16" key="1">
    <citation type="journal article" date="2011" name="J. Bacteriol.">
        <title>Draft genome sequence of the anoxygenic filamentous phototrophic bacterium Oscillochloris trichoides subsp. DG-6.</title>
        <authorList>
            <person name="Kuznetsov B.B."/>
            <person name="Ivanovsky R.N."/>
            <person name="Keppen O.I."/>
            <person name="Sukhacheva M.V."/>
            <person name="Bumazhkin B.K."/>
            <person name="Patutina E.O."/>
            <person name="Beletsky A.V."/>
            <person name="Mardanov A.V."/>
            <person name="Baslerov R.V."/>
            <person name="Panteleeva A.N."/>
            <person name="Kolganova T.V."/>
            <person name="Ravin N.V."/>
            <person name="Skryabin K.G."/>
        </authorList>
    </citation>
    <scope>NUCLEOTIDE SEQUENCE [LARGE SCALE GENOMIC DNA]</scope>
    <source>
        <strain evidence="15 16">DG-6</strain>
    </source>
</reference>
<dbReference type="EMBL" id="ADVR01000108">
    <property type="protein sequence ID" value="EFO79685.1"/>
    <property type="molecule type" value="Genomic_DNA"/>
</dbReference>
<keyword evidence="6" id="KW-0812">Transmembrane</keyword>
<dbReference type="SUPFAM" id="SSF55785">
    <property type="entry name" value="PYP-like sensor domain (PAS domain)"/>
    <property type="match status" value="1"/>
</dbReference>
<dbReference type="Gene3D" id="3.30.450.40">
    <property type="match status" value="2"/>
</dbReference>
<dbReference type="GO" id="GO:0000155">
    <property type="term" value="F:phosphorelay sensor kinase activity"/>
    <property type="evidence" value="ECO:0007669"/>
    <property type="project" value="InterPro"/>
</dbReference>
<keyword evidence="7" id="KW-0547">Nucleotide-binding</keyword>